<dbReference type="SUPFAM" id="SSF46785">
    <property type="entry name" value="Winged helix' DNA-binding domain"/>
    <property type="match status" value="1"/>
</dbReference>
<evidence type="ECO:0000313" key="1">
    <source>
        <dbReference type="EMBL" id="OWK98525.1"/>
    </source>
</evidence>
<evidence type="ECO:0000313" key="2">
    <source>
        <dbReference type="Proteomes" id="UP000197587"/>
    </source>
</evidence>
<protein>
    <submittedName>
        <fullName evidence="1">Transcriptional regulator</fullName>
    </submittedName>
</protein>
<keyword evidence="2" id="KW-1185">Reference proteome</keyword>
<accession>A0A246BA45</accession>
<dbReference type="Gene3D" id="1.10.10.10">
    <property type="entry name" value="Winged helix-like DNA-binding domain superfamily/Winged helix DNA-binding domain"/>
    <property type="match status" value="1"/>
</dbReference>
<comment type="caution">
    <text evidence="1">The sequence shown here is derived from an EMBL/GenBank/DDBJ whole genome shotgun (WGS) entry which is preliminary data.</text>
</comment>
<dbReference type="AlphaFoldDB" id="A0A246BA45"/>
<reference evidence="1 2" key="1">
    <citation type="submission" date="2017-05" db="EMBL/GenBank/DDBJ databases">
        <title>Genome of Chryseobacterium haifense.</title>
        <authorList>
            <person name="Newman J.D."/>
        </authorList>
    </citation>
    <scope>NUCLEOTIDE SEQUENCE [LARGE SCALE GENOMIC DNA]</scope>
    <source>
        <strain evidence="1 2">DSM 19056</strain>
    </source>
</reference>
<dbReference type="InterPro" id="IPR036390">
    <property type="entry name" value="WH_DNA-bd_sf"/>
</dbReference>
<dbReference type="EMBL" id="JASZ02000009">
    <property type="protein sequence ID" value="OWK98525.1"/>
    <property type="molecule type" value="Genomic_DNA"/>
</dbReference>
<proteinExistence type="predicted"/>
<sequence>MNSTLKIDQELFCEMMKFYGETLNLPPLSAKIYTYLIFDFEKKGICFEEFVEVFSASKSSVSSNLNLLLNADLILDFNKFNERKRFFTINENYIQIRFTTIISRLKKEVAILDKLNAYRNCSEEHHIQRFENYKSLLNKNIQNIEETLPKI</sequence>
<organism evidence="1 2">
    <name type="scientific">Kaistella haifensis DSM 19056</name>
    <dbReference type="NCBI Taxonomy" id="1450526"/>
    <lineage>
        <taxon>Bacteria</taxon>
        <taxon>Pseudomonadati</taxon>
        <taxon>Bacteroidota</taxon>
        <taxon>Flavobacteriia</taxon>
        <taxon>Flavobacteriales</taxon>
        <taxon>Weeksellaceae</taxon>
        <taxon>Chryseobacterium group</taxon>
        <taxon>Kaistella</taxon>
    </lineage>
</organism>
<name>A0A246BA45_9FLAO</name>
<gene>
    <name evidence="1" type="ORF">AP75_05935</name>
</gene>
<dbReference type="InterPro" id="IPR036388">
    <property type="entry name" value="WH-like_DNA-bd_sf"/>
</dbReference>
<dbReference type="Proteomes" id="UP000197587">
    <property type="component" value="Unassembled WGS sequence"/>
</dbReference>
<dbReference type="RefSeq" id="WP_088263842.1">
    <property type="nucleotide sequence ID" value="NZ_JASZ02000009.1"/>
</dbReference>